<evidence type="ECO:0000256" key="2">
    <source>
        <dbReference type="SAM" id="SignalP"/>
    </source>
</evidence>
<accession>A0A6I8VJ46</accession>
<gene>
    <name evidence="4" type="primary">LOC6901012</name>
</gene>
<feature type="signal peptide" evidence="2">
    <location>
        <begin position="1"/>
        <end position="21"/>
    </location>
</feature>
<protein>
    <submittedName>
        <fullName evidence="4">Uncharacterized protein</fullName>
    </submittedName>
</protein>
<feature type="chain" id="PRO_5026071080" evidence="2">
    <location>
        <begin position="22"/>
        <end position="128"/>
    </location>
</feature>
<feature type="region of interest" description="Disordered" evidence="1">
    <location>
        <begin position="70"/>
        <end position="98"/>
    </location>
</feature>
<evidence type="ECO:0000313" key="3">
    <source>
        <dbReference type="Proteomes" id="UP000001819"/>
    </source>
</evidence>
<dbReference type="Proteomes" id="UP000001819">
    <property type="component" value="Chromosome X"/>
</dbReference>
<dbReference type="KEGG" id="dpo:6901012"/>
<sequence>MKGQTLTSGMLTNLLIVLGNGIGWDIHIPLRSAVAAATKGTVHTRNSTDIELEIRPALWRQLRVYSYSHMQTESPSQSHERSTGETALGKPHWGNRTGETVLGRRISKHQQLLDACCSGALQRSSPPQ</sequence>
<reference evidence="4" key="1">
    <citation type="submission" date="2025-08" db="UniProtKB">
        <authorList>
            <consortium name="RefSeq"/>
        </authorList>
    </citation>
    <scope>IDENTIFICATION</scope>
    <source>
        <strain evidence="4">MV-25-SWS-2005</strain>
        <tissue evidence="4">Whole body</tissue>
    </source>
</reference>
<name>A0A6I8VJ46_DROPS</name>
<organism evidence="3 4">
    <name type="scientific">Drosophila pseudoobscura pseudoobscura</name>
    <name type="common">Fruit fly</name>
    <dbReference type="NCBI Taxonomy" id="46245"/>
    <lineage>
        <taxon>Eukaryota</taxon>
        <taxon>Metazoa</taxon>
        <taxon>Ecdysozoa</taxon>
        <taxon>Arthropoda</taxon>
        <taxon>Hexapoda</taxon>
        <taxon>Insecta</taxon>
        <taxon>Pterygota</taxon>
        <taxon>Neoptera</taxon>
        <taxon>Endopterygota</taxon>
        <taxon>Diptera</taxon>
        <taxon>Brachycera</taxon>
        <taxon>Muscomorpha</taxon>
        <taxon>Ephydroidea</taxon>
        <taxon>Drosophilidae</taxon>
        <taxon>Drosophila</taxon>
        <taxon>Sophophora</taxon>
    </lineage>
</organism>
<evidence type="ECO:0000256" key="1">
    <source>
        <dbReference type="SAM" id="MobiDB-lite"/>
    </source>
</evidence>
<evidence type="ECO:0000313" key="4">
    <source>
        <dbReference type="RefSeq" id="XP_015042397.2"/>
    </source>
</evidence>
<proteinExistence type="predicted"/>
<keyword evidence="2" id="KW-0732">Signal</keyword>
<dbReference type="RefSeq" id="XP_015042397.2">
    <property type="nucleotide sequence ID" value="XM_015186911.2"/>
</dbReference>
<dbReference type="InParanoid" id="A0A6I8VJ46"/>
<keyword evidence="3" id="KW-1185">Reference proteome</keyword>
<dbReference type="AlphaFoldDB" id="A0A6I8VJ46"/>